<dbReference type="Pfam" id="PF12804">
    <property type="entry name" value="NTP_transf_3"/>
    <property type="match status" value="1"/>
</dbReference>
<evidence type="ECO:0000313" key="2">
    <source>
        <dbReference type="EMBL" id="MBI3015751.1"/>
    </source>
</evidence>
<accession>A0A932GRD2</accession>
<organism evidence="2 3">
    <name type="scientific">Tectimicrobiota bacterium</name>
    <dbReference type="NCBI Taxonomy" id="2528274"/>
    <lineage>
        <taxon>Bacteria</taxon>
        <taxon>Pseudomonadati</taxon>
        <taxon>Nitrospinota/Tectimicrobiota group</taxon>
        <taxon>Candidatus Tectimicrobiota</taxon>
    </lineage>
</organism>
<dbReference type="SUPFAM" id="SSF53448">
    <property type="entry name" value="Nucleotide-diphospho-sugar transferases"/>
    <property type="match status" value="1"/>
</dbReference>
<name>A0A932GRD2_UNCTE</name>
<comment type="caution">
    <text evidence="2">The sequence shown here is derived from an EMBL/GenBank/DDBJ whole genome shotgun (WGS) entry which is preliminary data.</text>
</comment>
<sequence>MGFDAIILAGDSAGSRKVKGENKALLEIQGVPLIAHVLMALQEASGVDAIYVVGPQNRIEKALGKSQILPKATKLRRIFNQKRTLYRNVWTGIRGVLGVQHPNALPANSPVRDQAVLIVPGDTPLLIPEEIDEFLSKCSLESYDYFVGLTREEYLEPYYPRSGVPGIQMAYFAFREGYFRINNLHLVKPLRIRNRYFIAKVYQYRYQKHLLNILYSAWELLRLPSSLRALRAYTLMQLSRVLMRMSLNRLSFYTRRLVSLRSLEEYAGKFLGTRLTSVETSFGGAALDVDNEQDFQVISQMFTRWRQFQLSLGEKRRLEKAGGRTGGDVAVGVA</sequence>
<dbReference type="InterPro" id="IPR025877">
    <property type="entry name" value="MobA-like_NTP_Trfase"/>
</dbReference>
<dbReference type="AlphaFoldDB" id="A0A932GRD2"/>
<protein>
    <submittedName>
        <fullName evidence="2">Nucleotidyltransferase family protein</fullName>
    </submittedName>
</protein>
<proteinExistence type="predicted"/>
<evidence type="ECO:0000313" key="3">
    <source>
        <dbReference type="Proteomes" id="UP000741360"/>
    </source>
</evidence>
<feature type="domain" description="MobA-like NTP transferase" evidence="1">
    <location>
        <begin position="5"/>
        <end position="158"/>
    </location>
</feature>
<dbReference type="Gene3D" id="3.90.550.10">
    <property type="entry name" value="Spore Coat Polysaccharide Biosynthesis Protein SpsA, Chain A"/>
    <property type="match status" value="1"/>
</dbReference>
<dbReference type="InterPro" id="IPR029044">
    <property type="entry name" value="Nucleotide-diphossugar_trans"/>
</dbReference>
<gene>
    <name evidence="2" type="ORF">HYY65_12000</name>
</gene>
<evidence type="ECO:0000259" key="1">
    <source>
        <dbReference type="Pfam" id="PF12804"/>
    </source>
</evidence>
<dbReference type="GO" id="GO:0016779">
    <property type="term" value="F:nucleotidyltransferase activity"/>
    <property type="evidence" value="ECO:0007669"/>
    <property type="project" value="UniProtKB-ARBA"/>
</dbReference>
<dbReference type="Proteomes" id="UP000741360">
    <property type="component" value="Unassembled WGS sequence"/>
</dbReference>
<reference evidence="2" key="1">
    <citation type="submission" date="2020-07" db="EMBL/GenBank/DDBJ databases">
        <title>Huge and variable diversity of episymbiotic CPR bacteria and DPANN archaea in groundwater ecosystems.</title>
        <authorList>
            <person name="He C.Y."/>
            <person name="Keren R."/>
            <person name="Whittaker M."/>
            <person name="Farag I.F."/>
            <person name="Doudna J."/>
            <person name="Cate J.H.D."/>
            <person name="Banfield J.F."/>
        </authorList>
    </citation>
    <scope>NUCLEOTIDE SEQUENCE</scope>
    <source>
        <strain evidence="2">NC_groundwater_717_Ag_S-0.2um_59_8</strain>
    </source>
</reference>
<dbReference type="EMBL" id="JACPSX010000230">
    <property type="protein sequence ID" value="MBI3015751.1"/>
    <property type="molecule type" value="Genomic_DNA"/>
</dbReference>